<dbReference type="Proteomes" id="UP001249851">
    <property type="component" value="Unassembled WGS sequence"/>
</dbReference>
<sequence length="217" mass="24740">MPQGRTLDVILVNNDHRITDSGVVPVPLSDHYLVYCILKSGVIKAPPKTIEYRIKTLIVPWHVIENEEDIDDAVFIWNQLFSEIAHLHAPVKRRKIRGVPLPWLNDKISEAMKDRAVKTNSDFHWACYRKLRNRVNREVKAAKSKHYYDLILEAKGDSRKIWKAVNEVSSRKGVEYTTPASISSVLNCYFASIGRSLANKISAAAMRNRLNGSPHLL</sequence>
<reference evidence="1" key="1">
    <citation type="journal article" date="2023" name="G3 (Bethesda)">
        <title>Whole genome assembly and annotation of the endangered Caribbean coral Acropora cervicornis.</title>
        <authorList>
            <person name="Selwyn J.D."/>
            <person name="Vollmer S.V."/>
        </authorList>
    </citation>
    <scope>NUCLEOTIDE SEQUENCE</scope>
    <source>
        <strain evidence="1">K2</strain>
    </source>
</reference>
<dbReference type="AlphaFoldDB" id="A0AAD9UTC1"/>
<reference evidence="1" key="2">
    <citation type="journal article" date="2023" name="Science">
        <title>Genomic signatures of disease resistance in endangered staghorn corals.</title>
        <authorList>
            <person name="Vollmer S.V."/>
            <person name="Selwyn J.D."/>
            <person name="Despard B.A."/>
            <person name="Roesel C.L."/>
        </authorList>
    </citation>
    <scope>NUCLEOTIDE SEQUENCE</scope>
    <source>
        <strain evidence="1">K2</strain>
    </source>
</reference>
<evidence type="ECO:0000313" key="2">
    <source>
        <dbReference type="Proteomes" id="UP001249851"/>
    </source>
</evidence>
<proteinExistence type="predicted"/>
<comment type="caution">
    <text evidence="1">The sequence shown here is derived from an EMBL/GenBank/DDBJ whole genome shotgun (WGS) entry which is preliminary data.</text>
</comment>
<protein>
    <submittedName>
        <fullName evidence="1">Uncharacterized protein</fullName>
    </submittedName>
</protein>
<dbReference type="PANTHER" id="PTHR47510">
    <property type="entry name" value="REVERSE TRANSCRIPTASE DOMAIN-CONTAINING PROTEIN"/>
    <property type="match status" value="1"/>
</dbReference>
<keyword evidence="2" id="KW-1185">Reference proteome</keyword>
<gene>
    <name evidence="1" type="ORF">P5673_030383</name>
</gene>
<dbReference type="PANTHER" id="PTHR47510:SF3">
    <property type="entry name" value="ENDO_EXONUCLEASE_PHOSPHATASE DOMAIN-CONTAINING PROTEIN"/>
    <property type="match status" value="1"/>
</dbReference>
<dbReference type="EMBL" id="JARQWQ010000130">
    <property type="protein sequence ID" value="KAK2549168.1"/>
    <property type="molecule type" value="Genomic_DNA"/>
</dbReference>
<accession>A0AAD9UTC1</accession>
<name>A0AAD9UTC1_ACRCE</name>
<evidence type="ECO:0000313" key="1">
    <source>
        <dbReference type="EMBL" id="KAK2549168.1"/>
    </source>
</evidence>
<organism evidence="1 2">
    <name type="scientific">Acropora cervicornis</name>
    <name type="common">Staghorn coral</name>
    <dbReference type="NCBI Taxonomy" id="6130"/>
    <lineage>
        <taxon>Eukaryota</taxon>
        <taxon>Metazoa</taxon>
        <taxon>Cnidaria</taxon>
        <taxon>Anthozoa</taxon>
        <taxon>Hexacorallia</taxon>
        <taxon>Scleractinia</taxon>
        <taxon>Astrocoeniina</taxon>
        <taxon>Acroporidae</taxon>
        <taxon>Acropora</taxon>
    </lineage>
</organism>